<evidence type="ECO:0000259" key="3">
    <source>
        <dbReference type="PROSITE" id="PS50110"/>
    </source>
</evidence>
<organism evidence="4 5">
    <name type="scientific">Endozoicomonas numazuensis</name>
    <dbReference type="NCBI Taxonomy" id="1137799"/>
    <lineage>
        <taxon>Bacteria</taxon>
        <taxon>Pseudomonadati</taxon>
        <taxon>Pseudomonadota</taxon>
        <taxon>Gammaproteobacteria</taxon>
        <taxon>Oceanospirillales</taxon>
        <taxon>Endozoicomonadaceae</taxon>
        <taxon>Endozoicomonas</taxon>
    </lineage>
</organism>
<name>A0A081NHW9_9GAMM</name>
<dbReference type="eggNOG" id="COG0784">
    <property type="taxonomic scope" value="Bacteria"/>
</dbReference>
<sequence>MESLLVRWGCQIYSAGSVKEARKVVEECGLPDILLVDYRLDDCIDGIQLVEELRKLSSVPVPAILITADKQDSVRDRCRDLDIKIMGKPVKPASLRALMTSLTAPVPVKALFEAKQEGAR</sequence>
<evidence type="ECO:0000256" key="1">
    <source>
        <dbReference type="ARBA" id="ARBA00022553"/>
    </source>
</evidence>
<dbReference type="EMBL" id="JOKH01000002">
    <property type="protein sequence ID" value="KEQ18042.1"/>
    <property type="molecule type" value="Genomic_DNA"/>
</dbReference>
<feature type="domain" description="Response regulatory" evidence="3">
    <location>
        <begin position="1"/>
        <end position="106"/>
    </location>
</feature>
<dbReference type="Pfam" id="PF00072">
    <property type="entry name" value="Response_reg"/>
    <property type="match status" value="1"/>
</dbReference>
<dbReference type="Proteomes" id="UP000028073">
    <property type="component" value="Unassembled WGS sequence"/>
</dbReference>
<dbReference type="InterPro" id="IPR050595">
    <property type="entry name" value="Bact_response_regulator"/>
</dbReference>
<comment type="caution">
    <text evidence="4">The sequence shown here is derived from an EMBL/GenBank/DDBJ whole genome shotgun (WGS) entry which is preliminary data.</text>
</comment>
<accession>A0A081NHW9</accession>
<keyword evidence="5" id="KW-1185">Reference proteome</keyword>
<dbReference type="InterPro" id="IPR011006">
    <property type="entry name" value="CheY-like_superfamily"/>
</dbReference>
<dbReference type="PANTHER" id="PTHR44591">
    <property type="entry name" value="STRESS RESPONSE REGULATOR PROTEIN 1"/>
    <property type="match status" value="1"/>
</dbReference>
<reference evidence="4 5" key="1">
    <citation type="submission" date="2014-06" db="EMBL/GenBank/DDBJ databases">
        <title>Whole Genome Sequences of Three Symbiotic Endozoicomonas Bacteria.</title>
        <authorList>
            <person name="Neave M.J."/>
            <person name="Apprill A."/>
            <person name="Voolstra C.R."/>
        </authorList>
    </citation>
    <scope>NUCLEOTIDE SEQUENCE [LARGE SCALE GENOMIC DNA]</scope>
    <source>
        <strain evidence="4 5">DSM 25634</strain>
    </source>
</reference>
<dbReference type="Gene3D" id="3.40.50.2300">
    <property type="match status" value="1"/>
</dbReference>
<dbReference type="InterPro" id="IPR001789">
    <property type="entry name" value="Sig_transdc_resp-reg_receiver"/>
</dbReference>
<dbReference type="PANTHER" id="PTHR44591:SF3">
    <property type="entry name" value="RESPONSE REGULATORY DOMAIN-CONTAINING PROTEIN"/>
    <property type="match status" value="1"/>
</dbReference>
<dbReference type="AlphaFoldDB" id="A0A081NHW9"/>
<gene>
    <name evidence="4" type="ORF">GZ78_10665</name>
</gene>
<feature type="modified residue" description="4-aspartylphosphate" evidence="2">
    <location>
        <position position="37"/>
    </location>
</feature>
<keyword evidence="1 2" id="KW-0597">Phosphoprotein</keyword>
<protein>
    <recommendedName>
        <fullName evidence="3">Response regulatory domain-containing protein</fullName>
    </recommendedName>
</protein>
<evidence type="ECO:0000256" key="2">
    <source>
        <dbReference type="PROSITE-ProRule" id="PRU00169"/>
    </source>
</evidence>
<evidence type="ECO:0000313" key="4">
    <source>
        <dbReference type="EMBL" id="KEQ18042.1"/>
    </source>
</evidence>
<dbReference type="CDD" id="cd00156">
    <property type="entry name" value="REC"/>
    <property type="match status" value="1"/>
</dbReference>
<proteinExistence type="predicted"/>
<dbReference type="GO" id="GO:0000160">
    <property type="term" value="P:phosphorelay signal transduction system"/>
    <property type="evidence" value="ECO:0007669"/>
    <property type="project" value="InterPro"/>
</dbReference>
<dbReference type="SUPFAM" id="SSF52172">
    <property type="entry name" value="CheY-like"/>
    <property type="match status" value="1"/>
</dbReference>
<dbReference type="PROSITE" id="PS50110">
    <property type="entry name" value="RESPONSE_REGULATORY"/>
    <property type="match status" value="1"/>
</dbReference>
<dbReference type="STRING" id="1137799.GZ78_10665"/>
<evidence type="ECO:0000313" key="5">
    <source>
        <dbReference type="Proteomes" id="UP000028073"/>
    </source>
</evidence>